<evidence type="ECO:0000256" key="5">
    <source>
        <dbReference type="ARBA" id="ARBA00022771"/>
    </source>
</evidence>
<feature type="region of interest" description="Disordered" evidence="11">
    <location>
        <begin position="601"/>
        <end position="634"/>
    </location>
</feature>
<evidence type="ECO:0000259" key="12">
    <source>
        <dbReference type="Pfam" id="PF11261"/>
    </source>
</evidence>
<dbReference type="GO" id="GO:0006357">
    <property type="term" value="P:regulation of transcription by RNA polymerase II"/>
    <property type="evidence" value="ECO:0007669"/>
    <property type="project" value="TreeGrafter"/>
</dbReference>
<comment type="subcellular location">
    <subcellularLocation>
        <location evidence="1">Nucleus</location>
    </subcellularLocation>
</comment>
<dbReference type="Proteomes" id="UP000438429">
    <property type="component" value="Unassembled WGS sequence"/>
</dbReference>
<comment type="caution">
    <text evidence="15">The sequence shown here is derived from an EMBL/GenBank/DDBJ whole genome shotgun (WGS) entry which is preliminary data.</text>
</comment>
<keyword evidence="6" id="KW-0862">Zinc</keyword>
<feature type="domain" description="Interferon regulatory factor 2-binding protein 1/2-like C3HC4 zinc finger" evidence="13">
    <location>
        <begin position="519"/>
        <end position="590"/>
    </location>
</feature>
<evidence type="ECO:0000256" key="4">
    <source>
        <dbReference type="ARBA" id="ARBA00022723"/>
    </source>
</evidence>
<evidence type="ECO:0000256" key="2">
    <source>
        <dbReference type="ARBA" id="ARBA00010802"/>
    </source>
</evidence>
<evidence type="ECO:0000313" key="15">
    <source>
        <dbReference type="EMBL" id="KAF0043769.1"/>
    </source>
</evidence>
<dbReference type="Pfam" id="PF25457">
    <property type="entry name" value="IRF-2BP1_2_M"/>
    <property type="match status" value="1"/>
</dbReference>
<keyword evidence="3" id="KW-0678">Repressor</keyword>
<comment type="similarity">
    <text evidence="2">Belongs to the IRF2BP family.</text>
</comment>
<feature type="domain" description="IRF-2BP1/2-like middle" evidence="14">
    <location>
        <begin position="186"/>
        <end position="347"/>
    </location>
</feature>
<evidence type="ECO:0000256" key="11">
    <source>
        <dbReference type="SAM" id="MobiDB-lite"/>
    </source>
</evidence>
<dbReference type="GO" id="GO:0005634">
    <property type="term" value="C:nucleus"/>
    <property type="evidence" value="ECO:0007669"/>
    <property type="project" value="UniProtKB-SubCell"/>
</dbReference>
<dbReference type="PANTHER" id="PTHR10816">
    <property type="entry name" value="MYELIN TRANSCRIPTION FACTOR 1-RELATED"/>
    <property type="match status" value="1"/>
</dbReference>
<dbReference type="InterPro" id="IPR029246">
    <property type="entry name" value="TALPID3"/>
</dbReference>
<accession>A0A6A4TG15</accession>
<name>A0A6A4TG15_SCOMX</name>
<feature type="compositionally biased region" description="Polar residues" evidence="11">
    <location>
        <begin position="699"/>
        <end position="722"/>
    </location>
</feature>
<dbReference type="EMBL" id="VEVO01000003">
    <property type="protein sequence ID" value="KAF0043769.1"/>
    <property type="molecule type" value="Genomic_DNA"/>
</dbReference>
<feature type="region of interest" description="Disordered" evidence="11">
    <location>
        <begin position="60"/>
        <end position="218"/>
    </location>
</feature>
<dbReference type="InterPro" id="IPR022750">
    <property type="entry name" value="IRF-2BP1_2-like_Znf"/>
</dbReference>
<protein>
    <submittedName>
        <fullName evidence="15">Uncharacterized protein</fullName>
    </submittedName>
</protein>
<feature type="compositionally biased region" description="Basic and acidic residues" evidence="11">
    <location>
        <begin position="208"/>
        <end position="218"/>
    </location>
</feature>
<evidence type="ECO:0000256" key="3">
    <source>
        <dbReference type="ARBA" id="ARBA00022491"/>
    </source>
</evidence>
<gene>
    <name evidence="15" type="ORF">F2P81_002927</name>
</gene>
<dbReference type="Pfam" id="PF15324">
    <property type="entry name" value="TALPID3"/>
    <property type="match status" value="1"/>
</dbReference>
<dbReference type="PANTHER" id="PTHR10816:SF14">
    <property type="entry name" value="E3 UBIQUITIN-PROTEIN LIGASE IRF2BPL-RELATED"/>
    <property type="match status" value="1"/>
</dbReference>
<dbReference type="FunFam" id="1.10.10.1580:FF:000001">
    <property type="entry name" value="interferon regulatory factor 2-binding protein 2"/>
    <property type="match status" value="1"/>
</dbReference>
<feature type="compositionally biased region" description="Pro residues" evidence="11">
    <location>
        <begin position="414"/>
        <end position="426"/>
    </location>
</feature>
<feature type="region of interest" description="Disordered" evidence="11">
    <location>
        <begin position="365"/>
        <end position="394"/>
    </location>
</feature>
<sequence length="802" mass="87048">MSSPQVPSSRRQSCYLCDLPRMPWAMIWDFTEPVCRGCVNYEGADRIEFVIETARHLKRAHGLQEGRSPAGAPASGKEPVGLNRHQADAPGKNQQPGLDRCSARFDYSGRLPNGLKPDDGPPELNRQSPNSRSRSHGGPVSAPGQINVPPNLLPQTLQGRAAPQGAVPGQVGTSDPGGKRPASVSSTDQERDVKEKQRNAETLSELSESLRNRQDEWTSRPKAVRDTLVSLSGCAPFDVRFKKDHGLVGRVFAFDAVSKPGCDYELKIFIEYPSGSGNVFSSASGVARQMYQDCMKDFGRGLSSGFKYLEYERTHGSGDWRLLGDLLPEALRVFKEALGGDMLPQPHIDGSFPLLPTSLLLSGRAPASGSGGGGSRAAVRKRKASPEPDSAEQQWINSQTEALKLSMSAGSLSGPPPPGRATPPEPAGQSPMAALMSVADTLGNAHSPNKDRDSVHSTTSSSRHNSSSPVSPASVSGQRRLSSRNGELGLPVPAHSAGAMDQVHAQNVPDSPMANSGPLCCTICHERLEDTHFVQCPSVPSHKFCFPCSRESIKAQGASGEVYCPSGEKCPLVGSNVPWAFMQGEIATILAGDVKVKKERDPSDFCHQAAPSVTTATQPPDERHMPPSANHGQVVARKASEVLKEMERLKTEMKTLLTQPEDSLKTTRPPPDHHQSQDLRQNQQNQSRSQHSKSHQIQVQLPRSDQTQTQPNYFQYQQNQSRKTLSHQSLSQQTQQNQNQLQSKSVSVQRGPAVPSILEEAGQVLRRVRRQKKVLEENLEAQLRVKTGEVLHCQLDALAANG</sequence>
<evidence type="ECO:0000256" key="8">
    <source>
        <dbReference type="ARBA" id="ARBA00023242"/>
    </source>
</evidence>
<evidence type="ECO:0000256" key="7">
    <source>
        <dbReference type="ARBA" id="ARBA00023054"/>
    </source>
</evidence>
<dbReference type="GO" id="GO:0007224">
    <property type="term" value="P:smoothened signaling pathway"/>
    <property type="evidence" value="ECO:0007669"/>
    <property type="project" value="InterPro"/>
</dbReference>
<dbReference type="GO" id="GO:0003714">
    <property type="term" value="F:transcription corepressor activity"/>
    <property type="evidence" value="ECO:0007669"/>
    <property type="project" value="TreeGrafter"/>
</dbReference>
<keyword evidence="8" id="KW-0539">Nucleus</keyword>
<evidence type="ECO:0000256" key="10">
    <source>
        <dbReference type="SAM" id="Coils"/>
    </source>
</evidence>
<feature type="domain" description="Interferon regulatory factor 2-binding protein 1/2-like zinc finger" evidence="12">
    <location>
        <begin position="10"/>
        <end position="61"/>
    </location>
</feature>
<feature type="compositionally biased region" description="Basic and acidic residues" evidence="11">
    <location>
        <begin position="662"/>
        <end position="677"/>
    </location>
</feature>
<feature type="compositionally biased region" description="Basic and acidic residues" evidence="11">
    <location>
        <begin position="188"/>
        <end position="199"/>
    </location>
</feature>
<dbReference type="InterPro" id="IPR044882">
    <property type="entry name" value="I2BP1/2_C3HC4-RING_sf"/>
</dbReference>
<dbReference type="Pfam" id="PF11261">
    <property type="entry name" value="IRF-2BP1_2"/>
    <property type="match status" value="1"/>
</dbReference>
<evidence type="ECO:0000256" key="1">
    <source>
        <dbReference type="ARBA" id="ARBA00004123"/>
    </source>
</evidence>
<evidence type="ECO:0000256" key="9">
    <source>
        <dbReference type="ARBA" id="ARBA00059947"/>
    </source>
</evidence>
<evidence type="ECO:0000259" key="14">
    <source>
        <dbReference type="Pfam" id="PF25457"/>
    </source>
</evidence>
<dbReference type="GO" id="GO:0008270">
    <property type="term" value="F:zinc ion binding"/>
    <property type="evidence" value="ECO:0007669"/>
    <property type="project" value="UniProtKB-KW"/>
</dbReference>
<feature type="compositionally biased region" description="Low complexity" evidence="11">
    <location>
        <begin position="726"/>
        <end position="749"/>
    </location>
</feature>
<dbReference type="Pfam" id="PF25454">
    <property type="entry name" value="zf-C3HC4_IRF-2BP1_2"/>
    <property type="match status" value="1"/>
</dbReference>
<feature type="region of interest" description="Disordered" evidence="11">
    <location>
        <begin position="408"/>
        <end position="494"/>
    </location>
</feature>
<feature type="region of interest" description="Disordered" evidence="11">
    <location>
        <begin position="654"/>
        <end position="752"/>
    </location>
</feature>
<comment type="function">
    <text evidence="9">Acts as a transcriptional repressor.</text>
</comment>
<dbReference type="Gene3D" id="1.10.10.1580">
    <property type="entry name" value="Interferon regulatory factor 2-binding protein"/>
    <property type="match status" value="1"/>
</dbReference>
<dbReference type="AlphaFoldDB" id="A0A6A4TG15"/>
<dbReference type="CDD" id="cd16717">
    <property type="entry name" value="vRING-HC_IRF2BPL"/>
    <property type="match status" value="1"/>
</dbReference>
<feature type="compositionally biased region" description="Low complexity" evidence="11">
    <location>
        <begin position="456"/>
        <end position="476"/>
    </location>
</feature>
<evidence type="ECO:0000256" key="6">
    <source>
        <dbReference type="ARBA" id="ARBA00022833"/>
    </source>
</evidence>
<keyword evidence="5" id="KW-0863">Zinc-finger</keyword>
<evidence type="ECO:0000259" key="13">
    <source>
        <dbReference type="Pfam" id="PF25454"/>
    </source>
</evidence>
<keyword evidence="4" id="KW-0479">Metal-binding</keyword>
<keyword evidence="7 10" id="KW-0175">Coiled coil</keyword>
<dbReference type="InterPro" id="IPR058682">
    <property type="entry name" value="IRF-2BP1/2-like_M"/>
</dbReference>
<organism evidence="15 16">
    <name type="scientific">Scophthalmus maximus</name>
    <name type="common">Turbot</name>
    <name type="synonym">Psetta maxima</name>
    <dbReference type="NCBI Taxonomy" id="52904"/>
    <lineage>
        <taxon>Eukaryota</taxon>
        <taxon>Metazoa</taxon>
        <taxon>Chordata</taxon>
        <taxon>Craniata</taxon>
        <taxon>Vertebrata</taxon>
        <taxon>Euteleostomi</taxon>
        <taxon>Actinopterygii</taxon>
        <taxon>Neopterygii</taxon>
        <taxon>Teleostei</taxon>
        <taxon>Neoteleostei</taxon>
        <taxon>Acanthomorphata</taxon>
        <taxon>Carangaria</taxon>
        <taxon>Pleuronectiformes</taxon>
        <taxon>Pleuronectoidei</taxon>
        <taxon>Scophthalmidae</taxon>
        <taxon>Scophthalmus</taxon>
    </lineage>
</organism>
<feature type="coiled-coil region" evidence="10">
    <location>
        <begin position="758"/>
        <end position="785"/>
    </location>
</feature>
<dbReference type="InterPro" id="IPR057414">
    <property type="entry name" value="Zf-C3HC4_IRF-2BP1_2"/>
</dbReference>
<reference evidence="15 16" key="1">
    <citation type="submission" date="2019-06" db="EMBL/GenBank/DDBJ databases">
        <title>Draft genomes of female and male turbot (Scophthalmus maximus).</title>
        <authorList>
            <person name="Xu H."/>
            <person name="Xu X.-W."/>
            <person name="Shao C."/>
            <person name="Chen S."/>
        </authorList>
    </citation>
    <scope>NUCLEOTIDE SEQUENCE [LARGE SCALE GENOMIC DNA]</scope>
    <source>
        <strain evidence="15">Ysfricsl-2016a</strain>
        <tissue evidence="15">Blood</tissue>
    </source>
</reference>
<proteinExistence type="inferred from homology"/>
<dbReference type="SUPFAM" id="SSF57850">
    <property type="entry name" value="RING/U-box"/>
    <property type="match status" value="1"/>
</dbReference>
<feature type="compositionally biased region" description="Low complexity" evidence="11">
    <location>
        <begin position="678"/>
        <end position="689"/>
    </location>
</feature>
<evidence type="ECO:0000313" key="16">
    <source>
        <dbReference type="Proteomes" id="UP000438429"/>
    </source>
</evidence>